<accession>A0A6J4VEM8</accession>
<feature type="non-terminal residue" evidence="1">
    <location>
        <position position="40"/>
    </location>
</feature>
<proteinExistence type="predicted"/>
<dbReference type="EMBL" id="CADCWM010000707">
    <property type="protein sequence ID" value="CAA9577157.1"/>
    <property type="molecule type" value="Genomic_DNA"/>
</dbReference>
<reference evidence="1" key="1">
    <citation type="submission" date="2020-02" db="EMBL/GenBank/DDBJ databases">
        <authorList>
            <person name="Meier V. D."/>
        </authorList>
    </citation>
    <scope>NUCLEOTIDE SEQUENCE</scope>
    <source>
        <strain evidence="1">AVDCRST_MAG88</strain>
    </source>
</reference>
<evidence type="ECO:0000313" key="1">
    <source>
        <dbReference type="EMBL" id="CAA9577157.1"/>
    </source>
</evidence>
<sequence length="40" mass="4558">MDGFTRHHYDTTLHPRVPLCQSSQCWRGAGKACEVCQQPL</sequence>
<name>A0A6J4VEM8_9BACT</name>
<protein>
    <submittedName>
        <fullName evidence="1">Uncharacterized protein</fullName>
    </submittedName>
</protein>
<dbReference type="AlphaFoldDB" id="A0A6J4VEM8"/>
<organism evidence="1">
    <name type="scientific">uncultured Thermomicrobiales bacterium</name>
    <dbReference type="NCBI Taxonomy" id="1645740"/>
    <lineage>
        <taxon>Bacteria</taxon>
        <taxon>Pseudomonadati</taxon>
        <taxon>Thermomicrobiota</taxon>
        <taxon>Thermomicrobia</taxon>
        <taxon>Thermomicrobiales</taxon>
        <taxon>environmental samples</taxon>
    </lineage>
</organism>
<gene>
    <name evidence="1" type="ORF">AVDCRST_MAG88-2931</name>
</gene>